<dbReference type="EMBL" id="JPMV01000014">
    <property type="protein sequence ID" value="KGI81896.1"/>
    <property type="molecule type" value="Genomic_DNA"/>
</dbReference>
<keyword evidence="3 7" id="KW-0808">Transferase</keyword>
<evidence type="ECO:0000256" key="5">
    <source>
        <dbReference type="SAM" id="Phobius"/>
    </source>
</evidence>
<feature type="compositionally biased region" description="Polar residues" evidence="4">
    <location>
        <begin position="466"/>
        <end position="475"/>
    </location>
</feature>
<keyword evidence="9" id="KW-1185">Reference proteome</keyword>
<comment type="similarity">
    <text evidence="1">Belongs to the glycosyltransferase 2 family.</text>
</comment>
<evidence type="ECO:0000256" key="1">
    <source>
        <dbReference type="ARBA" id="ARBA00006739"/>
    </source>
</evidence>
<dbReference type="eggNOG" id="COG1215">
    <property type="taxonomic scope" value="Bacteria"/>
</dbReference>
<sequence>MVPWWLVAVLVFGTNFILWGGVGLLRAATTSCAAACRRTRRWLRYRRRSLTRRPVRGFGCFPTDIEVRGGRPGNEPPFGTDRVAVLMAAHNEELVITESLESVTELVPRGNVHVVSDGSTDRTVELAERAGVNVISTWSNVGKAGALRQAIERFRIVERYPAVLLLDADTRLDRNYFRAALPLFANPGIVAVAGFVRTDWDREGMSWLGKLLVCHRQRIYALGQYLLKFGQTWPKCNATHIVPGFASMYRTSVLPHIEMNPPGLVIEDFNMTFEVYQKRLGKVGFTPAAVAVTQDPDNLRDYVRQTRRWALGWWQTVRRHRPRANLFTCMVSLLLFELLTSSLLMVALPLVLVLLLLPLLVPATTELLVLGPLHETLSTYVSLFSLLLGVVAVDLLLTLLVAVAQRRARFLAFGVFFLALRFLDAALSLYTLPMAWLTRSTGRWRSPGRRTPGVEPVESPPSTEPDVTTSSGSGG</sequence>
<feature type="transmembrane region" description="Helical" evidence="5">
    <location>
        <begin position="327"/>
        <end position="360"/>
    </location>
</feature>
<gene>
    <name evidence="7" type="ORF">CDG81_09020</name>
    <name evidence="8" type="ORF">IL38_07650</name>
</gene>
<proteinExistence type="inferred from homology"/>
<keyword evidence="5" id="KW-0812">Transmembrane</keyword>
<dbReference type="HOGENOM" id="CLU_040641_0_0_11"/>
<dbReference type="InterPro" id="IPR001173">
    <property type="entry name" value="Glyco_trans_2-like"/>
</dbReference>
<dbReference type="GO" id="GO:0016757">
    <property type="term" value="F:glycosyltransferase activity"/>
    <property type="evidence" value="ECO:0007669"/>
    <property type="project" value="UniProtKB-KW"/>
</dbReference>
<keyword evidence="5" id="KW-1133">Transmembrane helix</keyword>
<feature type="transmembrane region" description="Helical" evidence="5">
    <location>
        <begin position="6"/>
        <end position="36"/>
    </location>
</feature>
<evidence type="ECO:0000256" key="3">
    <source>
        <dbReference type="ARBA" id="ARBA00022679"/>
    </source>
</evidence>
<dbReference type="Proteomes" id="UP000029737">
    <property type="component" value="Unassembled WGS sequence"/>
</dbReference>
<keyword evidence="2" id="KW-0328">Glycosyltransferase</keyword>
<dbReference type="OrthoDB" id="9797391at2"/>
<evidence type="ECO:0000313" key="8">
    <source>
        <dbReference type="EMBL" id="KGI81896.1"/>
    </source>
</evidence>
<dbReference type="PANTHER" id="PTHR43630">
    <property type="entry name" value="POLY-BETA-1,6-N-ACETYL-D-GLUCOSAMINE SYNTHASE"/>
    <property type="match status" value="1"/>
</dbReference>
<dbReference type="Gene3D" id="3.90.550.10">
    <property type="entry name" value="Spore Coat Polysaccharide Biosynthesis Protein SpsA, Chain A"/>
    <property type="match status" value="1"/>
</dbReference>
<dbReference type="AlphaFoldDB" id="A0A099D7I4"/>
<organism evidence="7 10">
    <name type="scientific">Actinopolyspora erythraea</name>
    <dbReference type="NCBI Taxonomy" id="414996"/>
    <lineage>
        <taxon>Bacteria</taxon>
        <taxon>Bacillati</taxon>
        <taxon>Actinomycetota</taxon>
        <taxon>Actinomycetes</taxon>
        <taxon>Actinopolysporales</taxon>
        <taxon>Actinopolysporaceae</taxon>
        <taxon>Actinopolyspora</taxon>
    </lineage>
</organism>
<name>A0A099D7I4_9ACTN</name>
<dbReference type="EMBL" id="CP022752">
    <property type="protein sequence ID" value="ASU78403.1"/>
    <property type="molecule type" value="Genomic_DNA"/>
</dbReference>
<feature type="region of interest" description="Disordered" evidence="4">
    <location>
        <begin position="446"/>
        <end position="475"/>
    </location>
</feature>
<dbReference type="RefSeq" id="WP_043571752.1">
    <property type="nucleotide sequence ID" value="NZ_CP022752.1"/>
</dbReference>
<evidence type="ECO:0000259" key="6">
    <source>
        <dbReference type="Pfam" id="PF13632"/>
    </source>
</evidence>
<reference evidence="8 9" key="1">
    <citation type="journal article" date="2014" name="PLoS ONE">
        <title>Identification and Characterization of a New Erythromycin Biosynthetic Gene Cluster in Actinopolyspora erythraea YIM90600, a Novel Erythronolide-Producing Halophilic Actinomycete Isolated from Salt Field.</title>
        <authorList>
            <person name="Chen D."/>
            <person name="Feng J."/>
            <person name="Huang L."/>
            <person name="Zhang Q."/>
            <person name="Wu J."/>
            <person name="Zhu X."/>
            <person name="Duan Y."/>
            <person name="Xu Z."/>
        </authorList>
    </citation>
    <scope>NUCLEOTIDE SEQUENCE [LARGE SCALE GENOMIC DNA]</scope>
    <source>
        <strain evidence="8 9">YIM90600</strain>
    </source>
</reference>
<dbReference type="Pfam" id="PF13632">
    <property type="entry name" value="Glyco_trans_2_3"/>
    <property type="match status" value="1"/>
</dbReference>
<evidence type="ECO:0000313" key="10">
    <source>
        <dbReference type="Proteomes" id="UP000215043"/>
    </source>
</evidence>
<dbReference type="SUPFAM" id="SSF53448">
    <property type="entry name" value="Nucleotide-diphospho-sugar transferases"/>
    <property type="match status" value="1"/>
</dbReference>
<evidence type="ECO:0000256" key="2">
    <source>
        <dbReference type="ARBA" id="ARBA00022676"/>
    </source>
</evidence>
<dbReference type="CDD" id="cd06423">
    <property type="entry name" value="CESA_like"/>
    <property type="match status" value="1"/>
</dbReference>
<evidence type="ECO:0000256" key="4">
    <source>
        <dbReference type="SAM" id="MobiDB-lite"/>
    </source>
</evidence>
<dbReference type="InterPro" id="IPR029044">
    <property type="entry name" value="Nucleotide-diphossugar_trans"/>
</dbReference>
<feature type="transmembrane region" description="Helical" evidence="5">
    <location>
        <begin position="410"/>
        <end position="432"/>
    </location>
</feature>
<protein>
    <submittedName>
        <fullName evidence="8">Glycosyl transferase</fullName>
    </submittedName>
    <submittedName>
        <fullName evidence="7">Glycosyltransferase family 2 protein</fullName>
    </submittedName>
</protein>
<dbReference type="KEGG" id="aey:CDG81_09020"/>
<evidence type="ECO:0000313" key="7">
    <source>
        <dbReference type="EMBL" id="ASU78403.1"/>
    </source>
</evidence>
<dbReference type="Proteomes" id="UP000215043">
    <property type="component" value="Chromosome"/>
</dbReference>
<feature type="transmembrane region" description="Helical" evidence="5">
    <location>
        <begin position="380"/>
        <end position="403"/>
    </location>
</feature>
<evidence type="ECO:0000313" key="9">
    <source>
        <dbReference type="Proteomes" id="UP000029737"/>
    </source>
</evidence>
<keyword evidence="5" id="KW-0472">Membrane</keyword>
<feature type="domain" description="Glycosyltransferase 2-like" evidence="6">
    <location>
        <begin position="163"/>
        <end position="359"/>
    </location>
</feature>
<dbReference type="PANTHER" id="PTHR43630:SF1">
    <property type="entry name" value="POLY-BETA-1,6-N-ACETYL-D-GLUCOSAMINE SYNTHASE"/>
    <property type="match status" value="1"/>
</dbReference>
<accession>A0A099D7I4</accession>
<reference evidence="7 10" key="2">
    <citation type="submission" date="2017-08" db="EMBL/GenBank/DDBJ databases">
        <title>The complete genome sequence of moderately halophilic actinomycete Actinopolyspora erythraea YIM 90600, the producer of novel erythromycin, novel actinopolysporins A-C and tubercidin.</title>
        <authorList>
            <person name="Yin M."/>
            <person name="Tang S."/>
        </authorList>
    </citation>
    <scope>NUCLEOTIDE SEQUENCE [LARGE SCALE GENOMIC DNA]</scope>
    <source>
        <strain evidence="7 10">YIM 90600</strain>
    </source>
</reference>